<evidence type="ECO:0000313" key="2">
    <source>
        <dbReference type="EMBL" id="MPC08937.1"/>
    </source>
</evidence>
<comment type="caution">
    <text evidence="2">The sequence shown here is derived from an EMBL/GenBank/DDBJ whole genome shotgun (WGS) entry which is preliminary data.</text>
</comment>
<name>A0A5B7CHE6_PORTR</name>
<gene>
    <name evidence="2" type="ORF">E2C01_001535</name>
</gene>
<feature type="region of interest" description="Disordered" evidence="1">
    <location>
        <begin position="1"/>
        <end position="32"/>
    </location>
</feature>
<accession>A0A5B7CHE6</accession>
<dbReference type="Proteomes" id="UP000324222">
    <property type="component" value="Unassembled WGS sequence"/>
</dbReference>
<organism evidence="2 3">
    <name type="scientific">Portunus trituberculatus</name>
    <name type="common">Swimming crab</name>
    <name type="synonym">Neptunus trituberculatus</name>
    <dbReference type="NCBI Taxonomy" id="210409"/>
    <lineage>
        <taxon>Eukaryota</taxon>
        <taxon>Metazoa</taxon>
        <taxon>Ecdysozoa</taxon>
        <taxon>Arthropoda</taxon>
        <taxon>Crustacea</taxon>
        <taxon>Multicrustacea</taxon>
        <taxon>Malacostraca</taxon>
        <taxon>Eumalacostraca</taxon>
        <taxon>Eucarida</taxon>
        <taxon>Decapoda</taxon>
        <taxon>Pleocyemata</taxon>
        <taxon>Brachyura</taxon>
        <taxon>Eubrachyura</taxon>
        <taxon>Portunoidea</taxon>
        <taxon>Portunidae</taxon>
        <taxon>Portuninae</taxon>
        <taxon>Portunus</taxon>
    </lineage>
</organism>
<proteinExistence type="predicted"/>
<reference evidence="2 3" key="1">
    <citation type="submission" date="2019-05" db="EMBL/GenBank/DDBJ databases">
        <title>Another draft genome of Portunus trituberculatus and its Hox gene families provides insights of decapod evolution.</title>
        <authorList>
            <person name="Jeong J.-H."/>
            <person name="Song I."/>
            <person name="Kim S."/>
            <person name="Choi T."/>
            <person name="Kim D."/>
            <person name="Ryu S."/>
            <person name="Kim W."/>
        </authorList>
    </citation>
    <scope>NUCLEOTIDE SEQUENCE [LARGE SCALE GENOMIC DNA]</scope>
    <source>
        <tissue evidence="2">Muscle</tissue>
    </source>
</reference>
<dbReference type="EMBL" id="VSRR010000049">
    <property type="protein sequence ID" value="MPC08937.1"/>
    <property type="molecule type" value="Genomic_DNA"/>
</dbReference>
<evidence type="ECO:0000256" key="1">
    <source>
        <dbReference type="SAM" id="MobiDB-lite"/>
    </source>
</evidence>
<protein>
    <submittedName>
        <fullName evidence="2">Uncharacterized protein</fullName>
    </submittedName>
</protein>
<sequence>MSATVVPVLPPGCLPQRSPSHHPPTGSLRESPPFPFSMMTTAQVVIHHSPRLAPLFQHPSSSIFCLISSDFYMFSCVSRFSIIEKKVLVLAVSGVRWGGGLYQSAGRTSGRGAAEEVMAAGGTVLPFVRGIDLTKNDFKQHLPCDAKHHLVDFILVNVLARGFLHSKVLL</sequence>
<keyword evidence="3" id="KW-1185">Reference proteome</keyword>
<dbReference type="AlphaFoldDB" id="A0A5B7CHE6"/>
<evidence type="ECO:0000313" key="3">
    <source>
        <dbReference type="Proteomes" id="UP000324222"/>
    </source>
</evidence>